<dbReference type="EMBL" id="JAQRFN010000040">
    <property type="protein sequence ID" value="MDC9598779.1"/>
    <property type="molecule type" value="Genomic_DNA"/>
</dbReference>
<evidence type="ECO:0000313" key="2">
    <source>
        <dbReference type="Proteomes" id="UP001220225"/>
    </source>
</evidence>
<dbReference type="Proteomes" id="UP001220225">
    <property type="component" value="Unassembled WGS sequence"/>
</dbReference>
<protein>
    <submittedName>
        <fullName evidence="1">DUF3383 domain-containing protein</fullName>
    </submittedName>
</protein>
<organism evidence="1 2">
    <name type="scientific">Xenorhabdus anantnagensis</name>
    <dbReference type="NCBI Taxonomy" id="3025875"/>
    <lineage>
        <taxon>Bacteria</taxon>
        <taxon>Pseudomonadati</taxon>
        <taxon>Pseudomonadota</taxon>
        <taxon>Gammaproteobacteria</taxon>
        <taxon>Enterobacterales</taxon>
        <taxon>Morganellaceae</taxon>
        <taxon>Xenorhabdus</taxon>
    </lineage>
</organism>
<proteinExistence type="predicted"/>
<accession>A0ABT5LWG9</accession>
<name>A0ABT5LWG9_9GAMM</name>
<keyword evidence="2" id="KW-1185">Reference proteome</keyword>
<dbReference type="Pfam" id="PF11863">
    <property type="entry name" value="DUF3383"/>
    <property type="match status" value="1"/>
</dbReference>
<reference evidence="1 2" key="1">
    <citation type="submission" date="2023-02" db="EMBL/GenBank/DDBJ databases">
        <title>Entomopathogenic bacteria.</title>
        <authorList>
            <person name="Machado R.A."/>
        </authorList>
    </citation>
    <scope>NUCLEOTIDE SEQUENCE [LARGE SCALE GENOMIC DNA]</scope>
    <source>
        <strain evidence="1 2">XENO-2</strain>
    </source>
</reference>
<dbReference type="InterPro" id="IPR021808">
    <property type="entry name" value="DUF3383"/>
</dbReference>
<gene>
    <name evidence="1" type="ORF">PSI14_18535</name>
</gene>
<sequence length="486" mass="52311">MNTIPASDIVSVLPGVVGTGGNPLALNALFITKNTPSAMLGVKAFGSAEQVAEIFGTKSKEHEAAQVYFAGFVGSTSRPETLYIASMMTTNQAAKLVGGKVPTRDFNHIPQGLELDIDGKRQSVVITPADIKSYSALAEAVSASLAKAGTCKYDSTSRTFAIEGAKTGNAAGTISFGSGDLAEYMGLTEETDAQKNNGINADTIDELMPRITKSVSNFVSILAIGNFSSDEKLAISKWVTVQNDRYVHVLYLGGGEKAALELISNTITESEIGGTCLMYGDHTHGAFACTYAASLNFNELNGRATFAFRRQEGLTPTVTDKSLADELLRLRFNFYGAYGTANDRFVFVNQGSISGKFKWLDSYVNQVYLNSQLQLALMTMLTSFKSISYNETGRAIHRAAIQDPINQMLNFGAIQRGITLSEQQKEQINIEAGFDAAAQVNAEGWCLRIGETPAQARGLRKSMPLKLWYADGGSVQQITLPSINVQ</sequence>
<evidence type="ECO:0000313" key="1">
    <source>
        <dbReference type="EMBL" id="MDC9598779.1"/>
    </source>
</evidence>
<comment type="caution">
    <text evidence="1">The sequence shown here is derived from an EMBL/GenBank/DDBJ whole genome shotgun (WGS) entry which is preliminary data.</text>
</comment>
<dbReference type="RefSeq" id="WP_273577477.1">
    <property type="nucleotide sequence ID" value="NZ_JAQRFN010000040.1"/>
</dbReference>